<gene>
    <name evidence="1" type="ORF">ACFOES_04460</name>
</gene>
<name>A0ABV7AEJ9_9RHOB</name>
<proteinExistence type="predicted"/>
<comment type="caution">
    <text evidence="1">The sequence shown here is derived from an EMBL/GenBank/DDBJ whole genome shotgun (WGS) entry which is preliminary data.</text>
</comment>
<dbReference type="Proteomes" id="UP001595443">
    <property type="component" value="Unassembled WGS sequence"/>
</dbReference>
<evidence type="ECO:0008006" key="3">
    <source>
        <dbReference type="Google" id="ProtNLM"/>
    </source>
</evidence>
<dbReference type="EMBL" id="JBHRSK010000004">
    <property type="protein sequence ID" value="MFC2967338.1"/>
    <property type="molecule type" value="Genomic_DNA"/>
</dbReference>
<protein>
    <recommendedName>
        <fullName evidence="3">EthD domain-containing protein</fullName>
    </recommendedName>
</protein>
<evidence type="ECO:0000313" key="2">
    <source>
        <dbReference type="Proteomes" id="UP001595443"/>
    </source>
</evidence>
<accession>A0ABV7AEJ9</accession>
<sequence length="125" mass="13965">MSKKIVVSYRAAPGLFDMAMVKAAMSTPDNTVVKEGGDEFAVTFYQSSFADFERFQASTSPMLMLPGLPDLIADSFDETMGTFFAHADQLVVHVIRDEDAVELDPELYYDDDESELMMMFHPNAC</sequence>
<keyword evidence="2" id="KW-1185">Reference proteome</keyword>
<reference evidence="2" key="1">
    <citation type="journal article" date="2019" name="Int. J. Syst. Evol. Microbiol.">
        <title>The Global Catalogue of Microorganisms (GCM) 10K type strain sequencing project: providing services to taxonomists for standard genome sequencing and annotation.</title>
        <authorList>
            <consortium name="The Broad Institute Genomics Platform"/>
            <consortium name="The Broad Institute Genome Sequencing Center for Infectious Disease"/>
            <person name="Wu L."/>
            <person name="Ma J."/>
        </authorList>
    </citation>
    <scope>NUCLEOTIDE SEQUENCE [LARGE SCALE GENOMIC DNA]</scope>
    <source>
        <strain evidence="2">KCTC 62192</strain>
    </source>
</reference>
<dbReference type="RefSeq" id="WP_377831974.1">
    <property type="nucleotide sequence ID" value="NZ_JBHRSK010000004.1"/>
</dbReference>
<organism evidence="1 2">
    <name type="scientific">Acidimangrovimonas pyrenivorans</name>
    <dbReference type="NCBI Taxonomy" id="2030798"/>
    <lineage>
        <taxon>Bacteria</taxon>
        <taxon>Pseudomonadati</taxon>
        <taxon>Pseudomonadota</taxon>
        <taxon>Alphaproteobacteria</taxon>
        <taxon>Rhodobacterales</taxon>
        <taxon>Paracoccaceae</taxon>
        <taxon>Acidimangrovimonas</taxon>
    </lineage>
</organism>
<evidence type="ECO:0000313" key="1">
    <source>
        <dbReference type="EMBL" id="MFC2967338.1"/>
    </source>
</evidence>